<gene>
    <name evidence="3" type="ORF">D0511_08185</name>
    <name evidence="4" type="ORF">D0511_18540</name>
</gene>
<protein>
    <submittedName>
        <fullName evidence="3">ISAs1 family transposase</fullName>
    </submittedName>
</protein>
<dbReference type="PANTHER" id="PTHR30298">
    <property type="entry name" value="H REPEAT-ASSOCIATED PREDICTED TRANSPOSASE"/>
    <property type="match status" value="1"/>
</dbReference>
<dbReference type="EMBL" id="CP031761">
    <property type="protein sequence ID" value="AXR03871.1"/>
    <property type="molecule type" value="Genomic_DNA"/>
</dbReference>
<dbReference type="RefSeq" id="WP_088530854.1">
    <property type="nucleotide sequence ID" value="NZ_CP021646.1"/>
</dbReference>
<dbReference type="EMBL" id="CP031761">
    <property type="protein sequence ID" value="AXR02045.1"/>
    <property type="molecule type" value="Genomic_DNA"/>
</dbReference>
<dbReference type="Pfam" id="PF01609">
    <property type="entry name" value="DDE_Tnp_1"/>
    <property type="match status" value="1"/>
</dbReference>
<dbReference type="KEGG" id="ppis:B1L02_09580"/>
<dbReference type="Proteomes" id="UP000258102">
    <property type="component" value="Chromosome 1"/>
</dbReference>
<dbReference type="GO" id="GO:0003677">
    <property type="term" value="F:DNA binding"/>
    <property type="evidence" value="ECO:0007669"/>
    <property type="project" value="InterPro"/>
</dbReference>
<dbReference type="Pfam" id="PF13808">
    <property type="entry name" value="DDE_Tnp_1_assoc"/>
    <property type="match status" value="1"/>
</dbReference>
<dbReference type="InterPro" id="IPR047647">
    <property type="entry name" value="ISAs1_transpos"/>
</dbReference>
<reference evidence="3 5" key="1">
    <citation type="submission" date="2018-08" db="EMBL/GenBank/DDBJ databases">
        <title>Whole Genome Sequences of Two Pseudoalteromonas piscicida Strains, DE1-A and DE2-A, which Exhibit Strong Antibacterial Activity against Vibrio vulnificus.</title>
        <authorList>
            <person name="Richards G.P."/>
            <person name="Needleman D.S."/>
            <person name="Watson M.A."/>
            <person name="Polson S.W."/>
        </authorList>
    </citation>
    <scope>NUCLEOTIDE SEQUENCE [LARGE SCALE GENOMIC DNA]</scope>
    <source>
        <strain evidence="3 5">DE2-A</strain>
    </source>
</reference>
<accession>A0A1Z3NIE3</accession>
<dbReference type="InterPro" id="IPR032806">
    <property type="entry name" value="YbfD_N"/>
</dbReference>
<dbReference type="PANTHER" id="PTHR30298:SF0">
    <property type="entry name" value="PROTEIN YBFL-RELATED"/>
    <property type="match status" value="1"/>
</dbReference>
<evidence type="ECO:0000313" key="4">
    <source>
        <dbReference type="EMBL" id="AXR03871.1"/>
    </source>
</evidence>
<feature type="domain" description="Transposase IS4-like" evidence="1">
    <location>
        <begin position="99"/>
        <end position="333"/>
    </location>
</feature>
<name>A0A1Z3NIE3_PSEO7</name>
<dbReference type="KEGG" id="ppis:B1L02_18455"/>
<feature type="domain" description="H repeat-associated protein N-terminal" evidence="2">
    <location>
        <begin position="5"/>
        <end position="91"/>
    </location>
</feature>
<dbReference type="GO" id="GO:0006313">
    <property type="term" value="P:DNA transposition"/>
    <property type="evidence" value="ECO:0007669"/>
    <property type="project" value="InterPro"/>
</dbReference>
<dbReference type="InterPro" id="IPR051698">
    <property type="entry name" value="Transposase_11-like"/>
</dbReference>
<evidence type="ECO:0000259" key="2">
    <source>
        <dbReference type="Pfam" id="PF13808"/>
    </source>
</evidence>
<proteinExistence type="predicted"/>
<dbReference type="AlphaFoldDB" id="A0A1Z3NIE3"/>
<dbReference type="InterPro" id="IPR002559">
    <property type="entry name" value="Transposase_11"/>
</dbReference>
<dbReference type="GO" id="GO:0004803">
    <property type="term" value="F:transposase activity"/>
    <property type="evidence" value="ECO:0007669"/>
    <property type="project" value="InterPro"/>
</dbReference>
<evidence type="ECO:0000313" key="3">
    <source>
        <dbReference type="EMBL" id="AXR02045.1"/>
    </source>
</evidence>
<evidence type="ECO:0000313" key="5">
    <source>
        <dbReference type="Proteomes" id="UP000258102"/>
    </source>
</evidence>
<dbReference type="OrthoDB" id="6648013at2"/>
<evidence type="ECO:0000259" key="1">
    <source>
        <dbReference type="Pfam" id="PF01609"/>
    </source>
</evidence>
<sequence length="365" mass="41360">MSIITHLEWIEDPRTDVNIKHNLVDVLFLTLSAVLSGADGWKSIQEFGELQLDWLRQHRPFEHGIPKRHCIANIIKALNTDALLKALLDWINSRREEAQKPHIAIDGKVLRGCWKDNVYNALNVVSAFDVDNGLALYQQAAQNKGQEGQIARDIIDILACKGCIVTLDALHCQTKTLETIVKNKGDFIIQVKANQRNLHNAIAEHFTAHYDSMGPHEETQSNGNAHGRGESRLVMQLPIKLPQKLKEKWPHVKTVIEVARGRKLGDKTSYTSHFYVSSLAVEPELVAKVIRKHWHIENRLHWVLDVVFKEDKLKVADPDGAAHIALFNRVCLNIIRQHQGKKDSLAAKRRGAAWNGDFRTELLFG</sequence>
<dbReference type="NCBIfam" id="NF033564">
    <property type="entry name" value="transpos_ISAs1"/>
    <property type="match status" value="1"/>
</dbReference>
<organism evidence="3 5">
    <name type="scientific">Pseudoalteromonas piscicida</name>
    <dbReference type="NCBI Taxonomy" id="43662"/>
    <lineage>
        <taxon>Bacteria</taxon>
        <taxon>Pseudomonadati</taxon>
        <taxon>Pseudomonadota</taxon>
        <taxon>Gammaproteobacteria</taxon>
        <taxon>Alteromonadales</taxon>
        <taxon>Pseudoalteromonadaceae</taxon>
        <taxon>Pseudoalteromonas</taxon>
    </lineage>
</organism>